<dbReference type="Pfam" id="PF01522">
    <property type="entry name" value="Polysacc_deac_1"/>
    <property type="match status" value="1"/>
</dbReference>
<dbReference type="InterPro" id="IPR002509">
    <property type="entry name" value="NODB_dom"/>
</dbReference>
<accession>A0ABR8UAT8</accession>
<keyword evidence="4" id="KW-1185">Reference proteome</keyword>
<organism evidence="3 4">
    <name type="scientific">Sporosarcina quadrami</name>
    <dbReference type="NCBI Taxonomy" id="2762234"/>
    <lineage>
        <taxon>Bacteria</taxon>
        <taxon>Bacillati</taxon>
        <taxon>Bacillota</taxon>
        <taxon>Bacilli</taxon>
        <taxon>Bacillales</taxon>
        <taxon>Caryophanaceae</taxon>
        <taxon>Sporosarcina</taxon>
    </lineage>
</organism>
<evidence type="ECO:0000313" key="3">
    <source>
        <dbReference type="EMBL" id="MBD7984930.1"/>
    </source>
</evidence>
<dbReference type="PANTHER" id="PTHR34216">
    <property type="match status" value="1"/>
</dbReference>
<sequence length="425" mass="49005">MKKRWILGLLFVSAFVFIGMKWDLPNTFLLNEHLGKVFAQSAEDEPLVVQREFEKVLTLQHEQPIYMKTERFIQIGELQADQSVAIIEEDEDYYELRFGKMNVYVRKAEGTIEKKKIPTLTQMKRYGAMKTFQTTTVHEKADSQSAVLLKLEENYRFPILHEEEDWYIIELGGRPGYIQKHSVELDKGLPVLVYHHMVPRDLMKSAASTVSVEAFDEQMAYLNDEQFKSLSAQQLYDYLEGRLVLPDKMVLITFDDGLLSAKEYAYPILKKYGFTAPHHIITSRTHKAEGAQQFDAEGPIQYLTMSDLKEMQDVFQFEAHTDDLHTLTDRKYGVGLALQRDEIRADLQANLAQLPNAVALAYPYGQYNEEFIAAAKDAGLLIGFTIIEGYANMNDSNYEVRRFGMTENRSFEQFAKYVDGNTSWQ</sequence>
<keyword evidence="1" id="KW-0732">Signal</keyword>
<name>A0ABR8UAT8_9BACL</name>
<dbReference type="PANTHER" id="PTHR34216:SF13">
    <property type="entry name" value="XYLANASE_CHITIN DEACETYLASE"/>
    <property type="match status" value="1"/>
</dbReference>
<evidence type="ECO:0000313" key="4">
    <source>
        <dbReference type="Proteomes" id="UP000626786"/>
    </source>
</evidence>
<dbReference type="SUPFAM" id="SSF88713">
    <property type="entry name" value="Glycoside hydrolase/deacetylase"/>
    <property type="match status" value="1"/>
</dbReference>
<proteinExistence type="predicted"/>
<dbReference type="PROSITE" id="PS51677">
    <property type="entry name" value="NODB"/>
    <property type="match status" value="1"/>
</dbReference>
<evidence type="ECO:0000259" key="2">
    <source>
        <dbReference type="PROSITE" id="PS51677"/>
    </source>
</evidence>
<protein>
    <submittedName>
        <fullName evidence="3">Polysaccharide deacetylase family protein</fullName>
    </submittedName>
</protein>
<dbReference type="Gene3D" id="3.20.20.370">
    <property type="entry name" value="Glycoside hydrolase/deacetylase"/>
    <property type="match status" value="1"/>
</dbReference>
<dbReference type="InterPro" id="IPR051398">
    <property type="entry name" value="Polysacch_Deacetylase"/>
</dbReference>
<dbReference type="CDD" id="cd10966">
    <property type="entry name" value="CE4_yadE_5s"/>
    <property type="match status" value="1"/>
</dbReference>
<feature type="domain" description="NodB homology" evidence="2">
    <location>
        <begin position="248"/>
        <end position="425"/>
    </location>
</feature>
<dbReference type="InterPro" id="IPR011330">
    <property type="entry name" value="Glyco_hydro/deAcase_b/a-brl"/>
</dbReference>
<dbReference type="Proteomes" id="UP000626786">
    <property type="component" value="Unassembled WGS sequence"/>
</dbReference>
<reference evidence="3 4" key="1">
    <citation type="submission" date="2020-08" db="EMBL/GenBank/DDBJ databases">
        <title>A Genomic Blueprint of the Chicken Gut Microbiome.</title>
        <authorList>
            <person name="Gilroy R."/>
            <person name="Ravi A."/>
            <person name="Getino M."/>
            <person name="Pursley I."/>
            <person name="Horton D.L."/>
            <person name="Alikhan N.-F."/>
            <person name="Baker D."/>
            <person name="Gharbi K."/>
            <person name="Hall N."/>
            <person name="Watson M."/>
            <person name="Adriaenssens E.M."/>
            <person name="Foster-Nyarko E."/>
            <person name="Jarju S."/>
            <person name="Secka A."/>
            <person name="Antonio M."/>
            <person name="Oren A."/>
            <person name="Chaudhuri R."/>
            <person name="La Ragione R.M."/>
            <person name="Hildebrand F."/>
            <person name="Pallen M.J."/>
        </authorList>
    </citation>
    <scope>NUCLEOTIDE SEQUENCE [LARGE SCALE GENOMIC DNA]</scope>
    <source>
        <strain evidence="3 4">Sa2YVA2</strain>
    </source>
</reference>
<evidence type="ECO:0000256" key="1">
    <source>
        <dbReference type="ARBA" id="ARBA00022729"/>
    </source>
</evidence>
<dbReference type="EMBL" id="JACSQN010000008">
    <property type="protein sequence ID" value="MBD7984930.1"/>
    <property type="molecule type" value="Genomic_DNA"/>
</dbReference>
<dbReference type="RefSeq" id="WP_191694630.1">
    <property type="nucleotide sequence ID" value="NZ_JACSQN010000008.1"/>
</dbReference>
<comment type="caution">
    <text evidence="3">The sequence shown here is derived from an EMBL/GenBank/DDBJ whole genome shotgun (WGS) entry which is preliminary data.</text>
</comment>
<gene>
    <name evidence="3" type="ORF">H9649_10065</name>
</gene>